<dbReference type="Proteomes" id="UP000318313">
    <property type="component" value="Chromosome"/>
</dbReference>
<sequence length="129" mass="15549">MENRKFNIACLISTILMVCTVMLCLAKPVLNPWKHRVSFGHDFHVSVWDCRIAFFNDAEYGPYRGSLIKIDNEPKFDREIYWGDSWGIYYRYFRWQDGTTLWTLMVSLLYPFLLFIILPAVWFRRRIHS</sequence>
<dbReference type="KEGG" id="gfm:Enr17x_43050"/>
<evidence type="ECO:0000313" key="3">
    <source>
        <dbReference type="Proteomes" id="UP000318313"/>
    </source>
</evidence>
<keyword evidence="1" id="KW-1133">Transmembrane helix</keyword>
<proteinExistence type="predicted"/>
<evidence type="ECO:0000313" key="2">
    <source>
        <dbReference type="EMBL" id="QDV52245.1"/>
    </source>
</evidence>
<evidence type="ECO:0000256" key="1">
    <source>
        <dbReference type="SAM" id="Phobius"/>
    </source>
</evidence>
<accession>A0A518IGQ3</accession>
<keyword evidence="1" id="KW-0812">Transmembrane</keyword>
<name>A0A518IGQ3_9PLAN</name>
<keyword evidence="1" id="KW-0472">Membrane</keyword>
<keyword evidence="3" id="KW-1185">Reference proteome</keyword>
<organism evidence="2 3">
    <name type="scientific">Gimesia fumaroli</name>
    <dbReference type="NCBI Taxonomy" id="2527976"/>
    <lineage>
        <taxon>Bacteria</taxon>
        <taxon>Pseudomonadati</taxon>
        <taxon>Planctomycetota</taxon>
        <taxon>Planctomycetia</taxon>
        <taxon>Planctomycetales</taxon>
        <taxon>Planctomycetaceae</taxon>
        <taxon>Gimesia</taxon>
    </lineage>
</organism>
<dbReference type="AlphaFoldDB" id="A0A518IGQ3"/>
<gene>
    <name evidence="2" type="ORF">Enr17x_43050</name>
</gene>
<reference evidence="2 3" key="1">
    <citation type="submission" date="2019-03" db="EMBL/GenBank/DDBJ databases">
        <title>Deep-cultivation of Planctomycetes and their phenomic and genomic characterization uncovers novel biology.</title>
        <authorList>
            <person name="Wiegand S."/>
            <person name="Jogler M."/>
            <person name="Boedeker C."/>
            <person name="Pinto D."/>
            <person name="Vollmers J."/>
            <person name="Rivas-Marin E."/>
            <person name="Kohn T."/>
            <person name="Peeters S.H."/>
            <person name="Heuer A."/>
            <person name="Rast P."/>
            <person name="Oberbeckmann S."/>
            <person name="Bunk B."/>
            <person name="Jeske O."/>
            <person name="Meyerdierks A."/>
            <person name="Storesund J.E."/>
            <person name="Kallscheuer N."/>
            <person name="Luecker S."/>
            <person name="Lage O.M."/>
            <person name="Pohl T."/>
            <person name="Merkel B.J."/>
            <person name="Hornburger P."/>
            <person name="Mueller R.-W."/>
            <person name="Bruemmer F."/>
            <person name="Labrenz M."/>
            <person name="Spormann A.M."/>
            <person name="Op den Camp H."/>
            <person name="Overmann J."/>
            <person name="Amann R."/>
            <person name="Jetten M.S.M."/>
            <person name="Mascher T."/>
            <person name="Medema M.H."/>
            <person name="Devos D.P."/>
            <person name="Kaster A.-K."/>
            <person name="Ovreas L."/>
            <person name="Rohde M."/>
            <person name="Galperin M.Y."/>
            <person name="Jogler C."/>
        </authorList>
    </citation>
    <scope>NUCLEOTIDE SEQUENCE [LARGE SCALE GENOMIC DNA]</scope>
    <source>
        <strain evidence="2 3">Enr17</strain>
    </source>
</reference>
<feature type="transmembrane region" description="Helical" evidence="1">
    <location>
        <begin position="101"/>
        <end position="123"/>
    </location>
</feature>
<dbReference type="EMBL" id="CP037452">
    <property type="protein sequence ID" value="QDV52245.1"/>
    <property type="molecule type" value="Genomic_DNA"/>
</dbReference>
<protein>
    <submittedName>
        <fullName evidence="2">Uncharacterized protein</fullName>
    </submittedName>
</protein>